<evidence type="ECO:0000256" key="1">
    <source>
        <dbReference type="ARBA" id="ARBA00001936"/>
    </source>
</evidence>
<proteinExistence type="predicted"/>
<keyword evidence="9" id="KW-1185">Reference proteome</keyword>
<dbReference type="InterPro" id="IPR015797">
    <property type="entry name" value="NUDIX_hydrolase-like_dom_sf"/>
</dbReference>
<name>A0ABV5JWI8_9ACTN</name>
<dbReference type="CDD" id="cd18870">
    <property type="entry name" value="NUDIX_AcylCoAdiphos_Nudt19"/>
    <property type="match status" value="1"/>
</dbReference>
<evidence type="ECO:0000256" key="6">
    <source>
        <dbReference type="ARBA" id="ARBA00023211"/>
    </source>
</evidence>
<evidence type="ECO:0000256" key="3">
    <source>
        <dbReference type="ARBA" id="ARBA00022723"/>
    </source>
</evidence>
<dbReference type="PANTHER" id="PTHR12318:SF0">
    <property type="entry name" value="ACYL-COENZYME A DIPHOSPHATASE NUDT19"/>
    <property type="match status" value="1"/>
</dbReference>
<evidence type="ECO:0000259" key="7">
    <source>
        <dbReference type="PROSITE" id="PS51462"/>
    </source>
</evidence>
<dbReference type="PROSITE" id="PS51462">
    <property type="entry name" value="NUDIX"/>
    <property type="match status" value="1"/>
</dbReference>
<feature type="domain" description="Nudix hydrolase" evidence="7">
    <location>
        <begin position="11"/>
        <end position="214"/>
    </location>
</feature>
<dbReference type="SUPFAM" id="SSF55811">
    <property type="entry name" value="Nudix"/>
    <property type="match status" value="1"/>
</dbReference>
<dbReference type="InterPro" id="IPR000086">
    <property type="entry name" value="NUDIX_hydrolase_dom"/>
</dbReference>
<keyword evidence="3" id="KW-0479">Metal-binding</keyword>
<evidence type="ECO:0000256" key="5">
    <source>
        <dbReference type="ARBA" id="ARBA00022842"/>
    </source>
</evidence>
<keyword evidence="4 8" id="KW-0378">Hydrolase</keyword>
<sequence length="271" mass="29729">MSKAEHDGTRPVKDASTVMVVRDSEAGPEVFVARRVKGMAFAGGMTVFPGGGVDAADDDPDLAWTGPAPQWWADRLGCEESRARRLVCAAARETFEECGVLLADHLDGSPVADAGRYHGARADLEAHELTFSHFLSTEELSLAAGRLRPFDHWITPAVEPRRYDTRFFLAALPNGQEPDDQTTEVDLTMWARPTDLLDDFRSGRSMLLPPTWVQLHNLSAFDDVASALAAEPDISPVEPEIIEHRGGLRVGFDGSDEYWADYQRGHAAPES</sequence>
<organism evidence="8 9">
    <name type="scientific">Dietzia aerolata</name>
    <dbReference type="NCBI Taxonomy" id="595984"/>
    <lineage>
        <taxon>Bacteria</taxon>
        <taxon>Bacillati</taxon>
        <taxon>Actinomycetota</taxon>
        <taxon>Actinomycetes</taxon>
        <taxon>Mycobacteriales</taxon>
        <taxon>Dietziaceae</taxon>
        <taxon>Dietzia</taxon>
    </lineage>
</organism>
<reference evidence="8 9" key="1">
    <citation type="submission" date="2024-09" db="EMBL/GenBank/DDBJ databases">
        <authorList>
            <person name="Sun Q."/>
            <person name="Mori K."/>
        </authorList>
    </citation>
    <scope>NUCLEOTIDE SEQUENCE [LARGE SCALE GENOMIC DNA]</scope>
    <source>
        <strain evidence="8 9">CCM 7659</strain>
    </source>
</reference>
<dbReference type="Proteomes" id="UP001589700">
    <property type="component" value="Unassembled WGS sequence"/>
</dbReference>
<evidence type="ECO:0000313" key="8">
    <source>
        <dbReference type="EMBL" id="MFB9261275.1"/>
    </source>
</evidence>
<dbReference type="RefSeq" id="WP_182630851.1">
    <property type="nucleotide sequence ID" value="NZ_JAALDM010000015.1"/>
</dbReference>
<protein>
    <submittedName>
        <fullName evidence="8">NUDIX hydrolase</fullName>
    </submittedName>
</protein>
<evidence type="ECO:0000256" key="4">
    <source>
        <dbReference type="ARBA" id="ARBA00022801"/>
    </source>
</evidence>
<dbReference type="PANTHER" id="PTHR12318">
    <property type="entry name" value="TESTOSTERONE-REGULATED PROTEIN RP2"/>
    <property type="match status" value="1"/>
</dbReference>
<accession>A0ABV5JWI8</accession>
<comment type="cofactor">
    <cofactor evidence="1">
        <name>Mn(2+)</name>
        <dbReference type="ChEBI" id="CHEBI:29035"/>
    </cofactor>
</comment>
<keyword evidence="6" id="KW-0464">Manganese</keyword>
<dbReference type="Gene3D" id="3.90.79.10">
    <property type="entry name" value="Nucleoside Triphosphate Pyrophosphohydrolase"/>
    <property type="match status" value="1"/>
</dbReference>
<comment type="cofactor">
    <cofactor evidence="2">
        <name>Mg(2+)</name>
        <dbReference type="ChEBI" id="CHEBI:18420"/>
    </cofactor>
</comment>
<dbReference type="EMBL" id="JBHMDY010000013">
    <property type="protein sequence ID" value="MFB9261275.1"/>
    <property type="molecule type" value="Genomic_DNA"/>
</dbReference>
<gene>
    <name evidence="8" type="ORF">ACFFVD_15870</name>
</gene>
<keyword evidence="5" id="KW-0460">Magnesium</keyword>
<dbReference type="GO" id="GO:0016787">
    <property type="term" value="F:hydrolase activity"/>
    <property type="evidence" value="ECO:0007669"/>
    <property type="project" value="UniProtKB-KW"/>
</dbReference>
<evidence type="ECO:0000313" key="9">
    <source>
        <dbReference type="Proteomes" id="UP001589700"/>
    </source>
</evidence>
<dbReference type="InterPro" id="IPR039121">
    <property type="entry name" value="NUDT19"/>
</dbReference>
<evidence type="ECO:0000256" key="2">
    <source>
        <dbReference type="ARBA" id="ARBA00001946"/>
    </source>
</evidence>
<comment type="caution">
    <text evidence="8">The sequence shown here is derived from an EMBL/GenBank/DDBJ whole genome shotgun (WGS) entry which is preliminary data.</text>
</comment>